<reference evidence="2 3" key="1">
    <citation type="submission" date="2019-08" db="EMBL/GenBank/DDBJ databases">
        <authorList>
            <person name="Dhanesh K."/>
            <person name="Kumar G."/>
            <person name="Sasikala C."/>
            <person name="Venkata Ramana C."/>
        </authorList>
    </citation>
    <scope>NUCLEOTIDE SEQUENCE [LARGE SCALE GENOMIC DNA]</scope>
    <source>
        <strain evidence="2 3">JC645</strain>
    </source>
</reference>
<accession>A0A5M6DDT9</accession>
<organism evidence="2 3">
    <name type="scientific">Roseiconus nitratireducens</name>
    <dbReference type="NCBI Taxonomy" id="2605748"/>
    <lineage>
        <taxon>Bacteria</taxon>
        <taxon>Pseudomonadati</taxon>
        <taxon>Planctomycetota</taxon>
        <taxon>Planctomycetia</taxon>
        <taxon>Pirellulales</taxon>
        <taxon>Pirellulaceae</taxon>
        <taxon>Roseiconus</taxon>
    </lineage>
</organism>
<evidence type="ECO:0000256" key="1">
    <source>
        <dbReference type="SAM" id="MobiDB-lite"/>
    </source>
</evidence>
<proteinExistence type="predicted"/>
<keyword evidence="3" id="KW-1185">Reference proteome</keyword>
<name>A0A5M6DDT9_9BACT</name>
<feature type="region of interest" description="Disordered" evidence="1">
    <location>
        <begin position="105"/>
        <end position="124"/>
    </location>
</feature>
<sequence>MNRANQRRGALMFCVLACLLIVGSLVAWILRDALRARRETKIRVQLQQTERLLDAGILRAVKQQQKDPNYEGEQWKPKIEFGGRPVPANIDISVANEQLTVVASLGAQPHRTRKSHSFSLSPTP</sequence>
<gene>
    <name evidence="2" type="ORF">FYK55_09635</name>
</gene>
<dbReference type="AlphaFoldDB" id="A0A5M6DDT9"/>
<dbReference type="EMBL" id="VWOX01000004">
    <property type="protein sequence ID" value="KAA5544570.1"/>
    <property type="molecule type" value="Genomic_DNA"/>
</dbReference>
<dbReference type="RefSeq" id="WP_150076182.1">
    <property type="nucleotide sequence ID" value="NZ_VWOX01000004.1"/>
</dbReference>
<evidence type="ECO:0000313" key="3">
    <source>
        <dbReference type="Proteomes" id="UP000324479"/>
    </source>
</evidence>
<comment type="caution">
    <text evidence="2">The sequence shown here is derived from an EMBL/GenBank/DDBJ whole genome shotgun (WGS) entry which is preliminary data.</text>
</comment>
<protein>
    <recommendedName>
        <fullName evidence="4">General secretion pathway protein GspK</fullName>
    </recommendedName>
</protein>
<evidence type="ECO:0000313" key="2">
    <source>
        <dbReference type="EMBL" id="KAA5544570.1"/>
    </source>
</evidence>
<evidence type="ECO:0008006" key="4">
    <source>
        <dbReference type="Google" id="ProtNLM"/>
    </source>
</evidence>
<dbReference type="Proteomes" id="UP000324479">
    <property type="component" value="Unassembled WGS sequence"/>
</dbReference>